<evidence type="ECO:0000313" key="5">
    <source>
        <dbReference type="Proteomes" id="UP000294225"/>
    </source>
</evidence>
<feature type="domain" description="FAD dependent oxidoreductase" evidence="3">
    <location>
        <begin position="2"/>
        <end position="354"/>
    </location>
</feature>
<dbReference type="PANTHER" id="PTHR13847">
    <property type="entry name" value="SARCOSINE DEHYDROGENASE-RELATED"/>
    <property type="match status" value="1"/>
</dbReference>
<gene>
    <name evidence="4" type="ORF">E0H92_26460</name>
</gene>
<dbReference type="EMBL" id="SJKC01000003">
    <property type="protein sequence ID" value="TCC36206.1"/>
    <property type="molecule type" value="Genomic_DNA"/>
</dbReference>
<organism evidence="4 5">
    <name type="scientific">Kribbella speibonae</name>
    <dbReference type="NCBI Taxonomy" id="1572660"/>
    <lineage>
        <taxon>Bacteria</taxon>
        <taxon>Bacillati</taxon>
        <taxon>Actinomycetota</taxon>
        <taxon>Actinomycetes</taxon>
        <taxon>Propionibacteriales</taxon>
        <taxon>Kribbellaceae</taxon>
        <taxon>Kribbella</taxon>
    </lineage>
</organism>
<dbReference type="InterPro" id="IPR006076">
    <property type="entry name" value="FAD-dep_OxRdtase"/>
</dbReference>
<proteinExistence type="predicted"/>
<evidence type="ECO:0000259" key="3">
    <source>
        <dbReference type="Pfam" id="PF01266"/>
    </source>
</evidence>
<feature type="region of interest" description="Disordered" evidence="2">
    <location>
        <begin position="372"/>
        <end position="391"/>
    </location>
</feature>
<dbReference type="InterPro" id="IPR036188">
    <property type="entry name" value="FAD/NAD-bd_sf"/>
</dbReference>
<evidence type="ECO:0000313" key="4">
    <source>
        <dbReference type="EMBL" id="TCC36206.1"/>
    </source>
</evidence>
<dbReference type="Proteomes" id="UP000294225">
    <property type="component" value="Unassembled WGS sequence"/>
</dbReference>
<dbReference type="AlphaFoldDB" id="A0A4R0IX45"/>
<reference evidence="4 5" key="1">
    <citation type="submission" date="2019-02" db="EMBL/GenBank/DDBJ databases">
        <title>Kribbella capetownensis sp. nov. and Kribbella speibonae sp. nov., isolated from soil.</title>
        <authorList>
            <person name="Curtis S.M."/>
            <person name="Norton I."/>
            <person name="Everest G.J."/>
            <person name="Meyers P.R."/>
        </authorList>
    </citation>
    <scope>NUCLEOTIDE SEQUENCE [LARGE SCALE GENOMIC DNA]</scope>
    <source>
        <strain evidence="4 5">YM55</strain>
    </source>
</reference>
<sequence length="391" mass="41878">MKVIVIGAGVVGSATAFALSRAGARVTVCEATYPGAGTSGESYAWVNSNRKEPREYFDLNVDGMRAHSRWHQDLAEGALDQWLWRTGHLEWSTEPAHSALLDEKLERMAAWGYPSQLLEPAEALALEPALRLDDGVDRVVSYPQESICVPEMMISTTLRAARALGAEVLTGAEVTRIERRDGARIHLADGTVVAGDVVVTCAGRWTEQLLASAGVDQVPMAPTEARGLPAIGLLAHTRPRPLRLTRLLTTSRLNVRPQPDGSMILHGLDLDSAADPARGADTAGSLATELSERLSGVLRLDGPVEIQRLQVGRRSIPADGKTVSGFTGNGAWLYVIATHSGVTLAPLLADYAAQEVVQGNPVDQLAPFRPDRFATAAQRPETPRATVPGDQ</sequence>
<keyword evidence="1" id="KW-0560">Oxidoreductase</keyword>
<name>A0A4R0IX45_9ACTN</name>
<accession>A0A4R0IX45</accession>
<dbReference type="Pfam" id="PF01266">
    <property type="entry name" value="DAO"/>
    <property type="match status" value="1"/>
</dbReference>
<dbReference type="GO" id="GO:0005737">
    <property type="term" value="C:cytoplasm"/>
    <property type="evidence" value="ECO:0007669"/>
    <property type="project" value="TreeGrafter"/>
</dbReference>
<dbReference type="RefSeq" id="WP_131498043.1">
    <property type="nucleotide sequence ID" value="NZ_SJKC01000003.1"/>
</dbReference>
<comment type="caution">
    <text evidence="4">The sequence shown here is derived from an EMBL/GenBank/DDBJ whole genome shotgun (WGS) entry which is preliminary data.</text>
</comment>
<dbReference type="Gene3D" id="3.30.9.10">
    <property type="entry name" value="D-Amino Acid Oxidase, subunit A, domain 2"/>
    <property type="match status" value="1"/>
</dbReference>
<evidence type="ECO:0000256" key="2">
    <source>
        <dbReference type="SAM" id="MobiDB-lite"/>
    </source>
</evidence>
<protein>
    <submittedName>
        <fullName evidence="4">FAD-binding oxidoreductase</fullName>
    </submittedName>
</protein>
<dbReference type="Gene3D" id="3.50.50.60">
    <property type="entry name" value="FAD/NAD(P)-binding domain"/>
    <property type="match status" value="1"/>
</dbReference>
<dbReference type="SUPFAM" id="SSF51905">
    <property type="entry name" value="FAD/NAD(P)-binding domain"/>
    <property type="match status" value="1"/>
</dbReference>
<evidence type="ECO:0000256" key="1">
    <source>
        <dbReference type="ARBA" id="ARBA00023002"/>
    </source>
</evidence>
<dbReference type="GO" id="GO:0016491">
    <property type="term" value="F:oxidoreductase activity"/>
    <property type="evidence" value="ECO:0007669"/>
    <property type="project" value="UniProtKB-KW"/>
</dbReference>
<dbReference type="PANTHER" id="PTHR13847:SF289">
    <property type="entry name" value="GLYCINE OXIDASE"/>
    <property type="match status" value="1"/>
</dbReference>